<dbReference type="InterPro" id="IPR016181">
    <property type="entry name" value="Acyl_CoA_acyltransferase"/>
</dbReference>
<dbReference type="Pfam" id="PF00583">
    <property type="entry name" value="Acetyltransf_1"/>
    <property type="match status" value="1"/>
</dbReference>
<organism evidence="2 3">
    <name type="scientific">Flammeovirga agarivorans</name>
    <dbReference type="NCBI Taxonomy" id="2726742"/>
    <lineage>
        <taxon>Bacteria</taxon>
        <taxon>Pseudomonadati</taxon>
        <taxon>Bacteroidota</taxon>
        <taxon>Cytophagia</taxon>
        <taxon>Cytophagales</taxon>
        <taxon>Flammeovirgaceae</taxon>
        <taxon>Flammeovirga</taxon>
    </lineage>
</organism>
<dbReference type="InterPro" id="IPR050276">
    <property type="entry name" value="MshD_Acetyltransferase"/>
</dbReference>
<evidence type="ECO:0000313" key="2">
    <source>
        <dbReference type="EMBL" id="NLR90384.1"/>
    </source>
</evidence>
<dbReference type="AlphaFoldDB" id="A0A7X8SHL0"/>
<name>A0A7X8SHL0_9BACT</name>
<dbReference type="SUPFAM" id="SSF55729">
    <property type="entry name" value="Acyl-CoA N-acyltransferases (Nat)"/>
    <property type="match status" value="1"/>
</dbReference>
<keyword evidence="2" id="KW-0808">Transferase</keyword>
<proteinExistence type="predicted"/>
<reference evidence="2 3" key="1">
    <citation type="submission" date="2020-04" db="EMBL/GenBank/DDBJ databases">
        <title>Flammeovirga sp. SR4, a novel species isolated from seawater.</title>
        <authorList>
            <person name="Wang X."/>
        </authorList>
    </citation>
    <scope>NUCLEOTIDE SEQUENCE [LARGE SCALE GENOMIC DNA]</scope>
    <source>
        <strain evidence="2 3">SR4</strain>
    </source>
</reference>
<dbReference type="PANTHER" id="PTHR43617">
    <property type="entry name" value="L-AMINO ACID N-ACETYLTRANSFERASE"/>
    <property type="match status" value="1"/>
</dbReference>
<sequence>MINITKATTNQQLKHIEVLAKEIWNEHYVKIIGQEQVDYMLDKFQSFSAMEVQVENGLEYYTLSFNNKLAGYLAFKEESDQLFLSKIYVLAALRGNKIAKHGMNYVVSQAQQRGKGGIRLTVNKYNEGAIKAYAKMGFEKIDDVVADIGKGYVMDDFVLLKKID</sequence>
<dbReference type="Proteomes" id="UP000585050">
    <property type="component" value="Unassembled WGS sequence"/>
</dbReference>
<feature type="domain" description="N-acetyltransferase" evidence="1">
    <location>
        <begin position="2"/>
        <end position="164"/>
    </location>
</feature>
<evidence type="ECO:0000259" key="1">
    <source>
        <dbReference type="PROSITE" id="PS51186"/>
    </source>
</evidence>
<protein>
    <submittedName>
        <fullName evidence="2">GNAT family N-acetyltransferase</fullName>
    </submittedName>
</protein>
<dbReference type="CDD" id="cd04301">
    <property type="entry name" value="NAT_SF"/>
    <property type="match status" value="1"/>
</dbReference>
<dbReference type="PROSITE" id="PS51186">
    <property type="entry name" value="GNAT"/>
    <property type="match status" value="1"/>
</dbReference>
<keyword evidence="3" id="KW-1185">Reference proteome</keyword>
<dbReference type="RefSeq" id="WP_168881086.1">
    <property type="nucleotide sequence ID" value="NZ_JABAIL010000001.1"/>
</dbReference>
<comment type="caution">
    <text evidence="2">The sequence shown here is derived from an EMBL/GenBank/DDBJ whole genome shotgun (WGS) entry which is preliminary data.</text>
</comment>
<accession>A0A7X8SHL0</accession>
<evidence type="ECO:0000313" key="3">
    <source>
        <dbReference type="Proteomes" id="UP000585050"/>
    </source>
</evidence>
<dbReference type="EMBL" id="JABAIL010000001">
    <property type="protein sequence ID" value="NLR90384.1"/>
    <property type="molecule type" value="Genomic_DNA"/>
</dbReference>
<dbReference type="Gene3D" id="3.40.630.30">
    <property type="match status" value="1"/>
</dbReference>
<dbReference type="GO" id="GO:0016747">
    <property type="term" value="F:acyltransferase activity, transferring groups other than amino-acyl groups"/>
    <property type="evidence" value="ECO:0007669"/>
    <property type="project" value="InterPro"/>
</dbReference>
<dbReference type="InterPro" id="IPR000182">
    <property type="entry name" value="GNAT_dom"/>
</dbReference>
<gene>
    <name evidence="2" type="ORF">HGP29_04165</name>
</gene>